<evidence type="ECO:0000259" key="1">
    <source>
        <dbReference type="PROSITE" id="PS50164"/>
    </source>
</evidence>
<dbReference type="RefSeq" id="WP_092452094.1">
    <property type="nucleotide sequence ID" value="NZ_BKAC01000033.1"/>
</dbReference>
<dbReference type="EMBL" id="FOPW01000018">
    <property type="protein sequence ID" value="SFH86688.1"/>
    <property type="molecule type" value="Genomic_DNA"/>
</dbReference>
<name>A0A1I3DJI1_9MICO</name>
<feature type="domain" description="GIY-YIG" evidence="1">
    <location>
        <begin position="3"/>
        <end position="87"/>
    </location>
</feature>
<dbReference type="InterPro" id="IPR000305">
    <property type="entry name" value="GIY-YIG_endonuc"/>
</dbReference>
<evidence type="ECO:0000313" key="2">
    <source>
        <dbReference type="EMBL" id="SFH86688.1"/>
    </source>
</evidence>
<keyword evidence="4" id="KW-1185">Reference proteome</keyword>
<evidence type="ECO:0000313" key="3">
    <source>
        <dbReference type="EMBL" id="TFB84684.1"/>
    </source>
</evidence>
<reference evidence="3 5" key="2">
    <citation type="submission" date="2019-03" db="EMBL/GenBank/DDBJ databases">
        <title>Genomics of glacier-inhabiting Cryobacterium strains.</title>
        <authorList>
            <person name="Liu Q."/>
            <person name="Xin Y.-H."/>
        </authorList>
    </citation>
    <scope>NUCLEOTIDE SEQUENCE [LARGE SCALE GENOMIC DNA]</scope>
    <source>
        <strain evidence="3 5">Hh34</strain>
    </source>
</reference>
<dbReference type="CDD" id="cd10440">
    <property type="entry name" value="GIY-YIG_COG3680"/>
    <property type="match status" value="1"/>
</dbReference>
<organism evidence="3 5">
    <name type="scientific">Cryobacterium levicorallinum</name>
    <dbReference type="NCBI Taxonomy" id="995038"/>
    <lineage>
        <taxon>Bacteria</taxon>
        <taxon>Bacillati</taxon>
        <taxon>Actinomycetota</taxon>
        <taxon>Actinomycetes</taxon>
        <taxon>Micrococcales</taxon>
        <taxon>Microbacteriaceae</taxon>
        <taxon>Cryobacterium</taxon>
    </lineage>
</organism>
<sequence>MSSNYYVYVYIDPRSYEEFYYGKGKGSRKDAHLSDVSDSAKAARIKDIQNEGERPIIRVIASGLTEHEALMVETTLIWKLGRTLDNIASGHFVSRFRKPNTYHKELAHFDFENGIYYVNVGEGETRNWDDCRKFGFLTAGGINPTWRKQISSLVEGDIVAAYLKGRGYVGVGRVRHRAVPYSQFLYGGVPLGAHDLVQPNLSHDAADLETCEYIVSVDWRVTVPREEAKRISKKKGHYAPQRIRASLDDQPVTIAFVEETFNVDLRSLADNG</sequence>
<dbReference type="Pfam" id="PF22945">
    <property type="entry name" value="LEM-3_GIY-YIG"/>
    <property type="match status" value="1"/>
</dbReference>
<reference evidence="2 4" key="1">
    <citation type="submission" date="2016-10" db="EMBL/GenBank/DDBJ databases">
        <authorList>
            <person name="Varghese N."/>
            <person name="Submissions S."/>
        </authorList>
    </citation>
    <scope>NUCLEOTIDE SEQUENCE [LARGE SCALE GENOMIC DNA]</scope>
    <source>
        <strain evidence="2 4">GMCC 1.11211</strain>
    </source>
</reference>
<proteinExistence type="predicted"/>
<dbReference type="STRING" id="995038.SAMN05216274_11862"/>
<evidence type="ECO:0000313" key="5">
    <source>
        <dbReference type="Proteomes" id="UP000297963"/>
    </source>
</evidence>
<evidence type="ECO:0000313" key="4">
    <source>
        <dbReference type="Proteomes" id="UP000199681"/>
    </source>
</evidence>
<gene>
    <name evidence="3" type="ORF">E3O11_09170</name>
    <name evidence="2" type="ORF">SAMN05216274_11862</name>
</gene>
<comment type="caution">
    <text evidence="3">The sequence shown here is derived from an EMBL/GenBank/DDBJ whole genome shotgun (WGS) entry which is preliminary data.</text>
</comment>
<dbReference type="Proteomes" id="UP000297963">
    <property type="component" value="Unassembled WGS sequence"/>
</dbReference>
<protein>
    <submittedName>
        <fullName evidence="3">GIY-YIG nuclease family protein</fullName>
    </submittedName>
</protein>
<accession>A0A1I3DJI1</accession>
<dbReference type="Proteomes" id="UP000199681">
    <property type="component" value="Unassembled WGS sequence"/>
</dbReference>
<dbReference type="PROSITE" id="PS50164">
    <property type="entry name" value="GIY_YIG"/>
    <property type="match status" value="1"/>
</dbReference>
<dbReference type="EMBL" id="SOFE01000015">
    <property type="protein sequence ID" value="TFB84684.1"/>
    <property type="molecule type" value="Genomic_DNA"/>
</dbReference>
<dbReference type="AlphaFoldDB" id="A0A1I3DJI1"/>